<dbReference type="eggNOG" id="COG1686">
    <property type="taxonomic scope" value="Bacteria"/>
</dbReference>
<dbReference type="SUPFAM" id="SSF56601">
    <property type="entry name" value="beta-lactamase/transpeptidase-like"/>
    <property type="match status" value="1"/>
</dbReference>
<comment type="similarity">
    <text evidence="1 9">Belongs to the peptidase S11 family.</text>
</comment>
<sequence length="362" mass="41122">MQKIRTIFVLFGCLFFVYGTTVSAEEKKTQQIDSIISSEAAVLMDAKSGQILYSKKGEKLMYPASLTKIATAIYAIENGNLQDVVTVSDHLKEVEGSKVYLEAGEQLTLNKLLHGLLINSANDAGVAIAEHLHGSVEAFAHELNTYLQDEIGVKHTSFKNPHGLFEEDHQTTAVDLAKITEYAMENETFREIIGTKQYEWTNQQWETTLYTHHRMLRESPYDGVTGGKTGFIDEAGVTLETTAERDGLSLIVITLNSDTQKEAYEDTRNLLDYGFNNFETKRIKEGTIFESPFQQWNSPKDLYFTVRKNSQYTTDVQYGILNIYAMQNEPIASFPLHYRYETDNKHHSNMVRNEIISLIAFH</sequence>
<evidence type="ECO:0000256" key="2">
    <source>
        <dbReference type="ARBA" id="ARBA00022729"/>
    </source>
</evidence>
<name>A0A0A5HT92_9BACI</name>
<accession>A0A0A5HT92</accession>
<evidence type="ECO:0000256" key="9">
    <source>
        <dbReference type="RuleBase" id="RU004016"/>
    </source>
</evidence>
<dbReference type="PANTHER" id="PTHR21581:SF33">
    <property type="entry name" value="D-ALANYL-D-ALANINE CARBOXYPEPTIDASE DACB"/>
    <property type="match status" value="1"/>
</dbReference>
<dbReference type="GO" id="GO:0009002">
    <property type="term" value="F:serine-type D-Ala-D-Ala carboxypeptidase activity"/>
    <property type="evidence" value="ECO:0007669"/>
    <property type="project" value="InterPro"/>
</dbReference>
<keyword evidence="5" id="KW-0573">Peptidoglycan synthesis</keyword>
<feature type="domain" description="Peptidase S11 D-alanyl-D-alanine carboxypeptidase A N-terminal" evidence="10">
    <location>
        <begin position="35"/>
        <end position="258"/>
    </location>
</feature>
<dbReference type="PANTHER" id="PTHR21581">
    <property type="entry name" value="D-ALANYL-D-ALANINE CARBOXYPEPTIDASE"/>
    <property type="match status" value="1"/>
</dbReference>
<keyword evidence="2" id="KW-0732">Signal</keyword>
<dbReference type="InterPro" id="IPR012338">
    <property type="entry name" value="Beta-lactam/transpept-like"/>
</dbReference>
<gene>
    <name evidence="11" type="ORF">N784_03080</name>
</gene>
<keyword evidence="3" id="KW-0378">Hydrolase</keyword>
<keyword evidence="4" id="KW-0133">Cell shape</keyword>
<evidence type="ECO:0000259" key="10">
    <source>
        <dbReference type="Pfam" id="PF00768"/>
    </source>
</evidence>
<evidence type="ECO:0000256" key="6">
    <source>
        <dbReference type="ARBA" id="ARBA00023316"/>
    </source>
</evidence>
<evidence type="ECO:0000256" key="7">
    <source>
        <dbReference type="PIRSR" id="PIRSR618044-1"/>
    </source>
</evidence>
<feature type="binding site" evidence="8">
    <location>
        <position position="228"/>
    </location>
    <ligand>
        <name>substrate</name>
    </ligand>
</feature>
<evidence type="ECO:0000256" key="1">
    <source>
        <dbReference type="ARBA" id="ARBA00007164"/>
    </source>
</evidence>
<dbReference type="RefSeq" id="WP_052127205.1">
    <property type="nucleotide sequence ID" value="NZ_AVPG01000010.1"/>
</dbReference>
<dbReference type="Gene3D" id="3.40.710.10">
    <property type="entry name" value="DD-peptidase/beta-lactamase superfamily"/>
    <property type="match status" value="1"/>
</dbReference>
<evidence type="ECO:0000256" key="5">
    <source>
        <dbReference type="ARBA" id="ARBA00022984"/>
    </source>
</evidence>
<feature type="active site" evidence="7">
    <location>
        <position position="120"/>
    </location>
</feature>
<dbReference type="Pfam" id="PF00768">
    <property type="entry name" value="Peptidase_S11"/>
    <property type="match status" value="1"/>
</dbReference>
<dbReference type="PRINTS" id="PR00725">
    <property type="entry name" value="DADACBPTASE1"/>
</dbReference>
<feature type="active site" description="Acyl-ester intermediate" evidence="7">
    <location>
        <position position="65"/>
    </location>
</feature>
<dbReference type="GO" id="GO:0009252">
    <property type="term" value="P:peptidoglycan biosynthetic process"/>
    <property type="evidence" value="ECO:0007669"/>
    <property type="project" value="UniProtKB-KW"/>
</dbReference>
<keyword evidence="6" id="KW-0961">Cell wall biogenesis/degradation</keyword>
<dbReference type="GO" id="GO:0006508">
    <property type="term" value="P:proteolysis"/>
    <property type="evidence" value="ECO:0007669"/>
    <property type="project" value="InterPro"/>
</dbReference>
<dbReference type="AlphaFoldDB" id="A0A0A5HT92"/>
<keyword evidence="12" id="KW-1185">Reference proteome</keyword>
<dbReference type="STRING" id="1385512.N784_03080"/>
<evidence type="ECO:0000313" key="11">
    <source>
        <dbReference type="EMBL" id="KGX86852.1"/>
    </source>
</evidence>
<evidence type="ECO:0000256" key="4">
    <source>
        <dbReference type="ARBA" id="ARBA00022960"/>
    </source>
</evidence>
<keyword evidence="11" id="KW-0121">Carboxypeptidase</keyword>
<evidence type="ECO:0000256" key="8">
    <source>
        <dbReference type="PIRSR" id="PIRSR618044-2"/>
    </source>
</evidence>
<dbReference type="GO" id="GO:0071555">
    <property type="term" value="P:cell wall organization"/>
    <property type="evidence" value="ECO:0007669"/>
    <property type="project" value="UniProtKB-KW"/>
</dbReference>
<dbReference type="GO" id="GO:0008360">
    <property type="term" value="P:regulation of cell shape"/>
    <property type="evidence" value="ECO:0007669"/>
    <property type="project" value="UniProtKB-KW"/>
</dbReference>
<organism evidence="11 12">
    <name type="scientific">Pontibacillus litoralis JSM 072002</name>
    <dbReference type="NCBI Taxonomy" id="1385512"/>
    <lineage>
        <taxon>Bacteria</taxon>
        <taxon>Bacillati</taxon>
        <taxon>Bacillota</taxon>
        <taxon>Bacilli</taxon>
        <taxon>Bacillales</taxon>
        <taxon>Bacillaceae</taxon>
        <taxon>Pontibacillus</taxon>
    </lineage>
</organism>
<keyword evidence="11" id="KW-0645">Protease</keyword>
<dbReference type="EMBL" id="AVPG01000010">
    <property type="protein sequence ID" value="KGX86852.1"/>
    <property type="molecule type" value="Genomic_DNA"/>
</dbReference>
<dbReference type="InterPro" id="IPR018044">
    <property type="entry name" value="Peptidase_S11"/>
</dbReference>
<dbReference type="OrthoDB" id="9791132at2"/>
<feature type="active site" description="Proton acceptor" evidence="7">
    <location>
        <position position="68"/>
    </location>
</feature>
<evidence type="ECO:0000256" key="3">
    <source>
        <dbReference type="ARBA" id="ARBA00022801"/>
    </source>
</evidence>
<comment type="caution">
    <text evidence="11">The sequence shown here is derived from an EMBL/GenBank/DDBJ whole genome shotgun (WGS) entry which is preliminary data.</text>
</comment>
<dbReference type="InterPro" id="IPR001967">
    <property type="entry name" value="Peptidase_S11_N"/>
</dbReference>
<proteinExistence type="inferred from homology"/>
<protein>
    <submittedName>
        <fullName evidence="11">D-alanyl-D-alanine carboxypeptidase</fullName>
    </submittedName>
</protein>
<evidence type="ECO:0000313" key="12">
    <source>
        <dbReference type="Proteomes" id="UP000030401"/>
    </source>
</evidence>
<reference evidence="11 12" key="1">
    <citation type="submission" date="2013-08" db="EMBL/GenBank/DDBJ databases">
        <authorList>
            <person name="Huang J."/>
            <person name="Wang G."/>
        </authorList>
    </citation>
    <scope>NUCLEOTIDE SEQUENCE [LARGE SCALE GENOMIC DNA]</scope>
    <source>
        <strain evidence="11 12">JSM 072002</strain>
    </source>
</reference>
<dbReference type="Proteomes" id="UP000030401">
    <property type="component" value="Unassembled WGS sequence"/>
</dbReference>